<comment type="caution">
    <text evidence="2">The sequence shown here is derived from an EMBL/GenBank/DDBJ whole genome shotgun (WGS) entry which is preliminary data.</text>
</comment>
<dbReference type="Proteomes" id="UP000652761">
    <property type="component" value="Unassembled WGS sequence"/>
</dbReference>
<accession>A0A843U374</accession>
<dbReference type="AlphaFoldDB" id="A0A843U374"/>
<reference evidence="2" key="1">
    <citation type="submission" date="2017-07" db="EMBL/GenBank/DDBJ databases">
        <title>Taro Niue Genome Assembly and Annotation.</title>
        <authorList>
            <person name="Atibalentja N."/>
            <person name="Keating K."/>
            <person name="Fields C.J."/>
        </authorList>
    </citation>
    <scope>NUCLEOTIDE SEQUENCE</scope>
    <source>
        <strain evidence="2">Niue_2</strain>
        <tissue evidence="2">Leaf</tissue>
    </source>
</reference>
<dbReference type="InterPro" id="IPR004252">
    <property type="entry name" value="Probable_transposase_24"/>
</dbReference>
<evidence type="ECO:0000313" key="3">
    <source>
        <dbReference type="Proteomes" id="UP000652761"/>
    </source>
</evidence>
<sequence length="386" mass="42986">MVSGCERSSRDGSRLRRHRTLSVPLPPTSQAIPPPPTSQELPLPLTLQQIPPSSSPQGSSAASTSSVAGPSTPSAPSWGRGTGRRGPTRRVTERRLPDGQQWNVSLVRGYGVGPTADHFMSRMGVVSKMCCKIWQKDFAKLPVTTQELIFKDLQLMYQWERTEKTDREMLAHMSAMHRNWRSKQNKKNDAIASVPAGVDFSDWQTMCEMWTTGDERSNMHGRTPHRLEVFKMGRCKDLPDGNESWVDEESRRRYEAMTQMIAPSSDVDAESHTTATPEDAFISVIGKDRPGRVRCAGSGETLSTWYGATGTSACSERERIMQEQLKAHARREVERTGREDESNGRKDFSIGECSFKGGQDELTPLLDTGVTGTYLACTSSSLERER</sequence>
<feature type="region of interest" description="Disordered" evidence="1">
    <location>
        <begin position="1"/>
        <end position="97"/>
    </location>
</feature>
<feature type="compositionally biased region" description="Pro residues" evidence="1">
    <location>
        <begin position="24"/>
        <end position="37"/>
    </location>
</feature>
<protein>
    <submittedName>
        <fullName evidence="2">Uncharacterized protein</fullName>
    </submittedName>
</protein>
<evidence type="ECO:0000256" key="1">
    <source>
        <dbReference type="SAM" id="MobiDB-lite"/>
    </source>
</evidence>
<keyword evidence="3" id="KW-1185">Reference proteome</keyword>
<dbReference type="EMBL" id="NMUH01000380">
    <property type="protein sequence ID" value="MQL78078.1"/>
    <property type="molecule type" value="Genomic_DNA"/>
</dbReference>
<evidence type="ECO:0000313" key="2">
    <source>
        <dbReference type="EMBL" id="MQL78078.1"/>
    </source>
</evidence>
<name>A0A843U374_COLES</name>
<gene>
    <name evidence="2" type="ORF">Taro_010490</name>
</gene>
<dbReference type="Pfam" id="PF03004">
    <property type="entry name" value="Transposase_24"/>
    <property type="match status" value="1"/>
</dbReference>
<organism evidence="2 3">
    <name type="scientific">Colocasia esculenta</name>
    <name type="common">Wild taro</name>
    <name type="synonym">Arum esculentum</name>
    <dbReference type="NCBI Taxonomy" id="4460"/>
    <lineage>
        <taxon>Eukaryota</taxon>
        <taxon>Viridiplantae</taxon>
        <taxon>Streptophyta</taxon>
        <taxon>Embryophyta</taxon>
        <taxon>Tracheophyta</taxon>
        <taxon>Spermatophyta</taxon>
        <taxon>Magnoliopsida</taxon>
        <taxon>Liliopsida</taxon>
        <taxon>Araceae</taxon>
        <taxon>Aroideae</taxon>
        <taxon>Colocasieae</taxon>
        <taxon>Colocasia</taxon>
    </lineage>
</organism>
<proteinExistence type="predicted"/>
<feature type="compositionally biased region" description="Low complexity" evidence="1">
    <location>
        <begin position="38"/>
        <end position="79"/>
    </location>
</feature>